<protein>
    <submittedName>
        <fullName evidence="1">Uncharacterized protein</fullName>
    </submittedName>
</protein>
<reference evidence="1" key="1">
    <citation type="journal article" date="2020" name="Stud. Mycol.">
        <title>101 Dothideomycetes genomes: a test case for predicting lifestyles and emergence of pathogens.</title>
        <authorList>
            <person name="Haridas S."/>
            <person name="Albert R."/>
            <person name="Binder M."/>
            <person name="Bloem J."/>
            <person name="Labutti K."/>
            <person name="Salamov A."/>
            <person name="Andreopoulos B."/>
            <person name="Baker S."/>
            <person name="Barry K."/>
            <person name="Bills G."/>
            <person name="Bluhm B."/>
            <person name="Cannon C."/>
            <person name="Castanera R."/>
            <person name="Culley D."/>
            <person name="Daum C."/>
            <person name="Ezra D."/>
            <person name="Gonzalez J."/>
            <person name="Henrissat B."/>
            <person name="Kuo A."/>
            <person name="Liang C."/>
            <person name="Lipzen A."/>
            <person name="Lutzoni F."/>
            <person name="Magnuson J."/>
            <person name="Mondo S."/>
            <person name="Nolan M."/>
            <person name="Ohm R."/>
            <person name="Pangilinan J."/>
            <person name="Park H.-J."/>
            <person name="Ramirez L."/>
            <person name="Alfaro M."/>
            <person name="Sun H."/>
            <person name="Tritt A."/>
            <person name="Yoshinaga Y."/>
            <person name="Zwiers L.-H."/>
            <person name="Turgeon B."/>
            <person name="Goodwin S."/>
            <person name="Spatafora J."/>
            <person name="Crous P."/>
            <person name="Grigoriev I."/>
        </authorList>
    </citation>
    <scope>NUCLEOTIDE SEQUENCE</scope>
    <source>
        <strain evidence="1">CBS 122367</strain>
    </source>
</reference>
<organism evidence="1 2">
    <name type="scientific">Lentithecium fluviatile CBS 122367</name>
    <dbReference type="NCBI Taxonomy" id="1168545"/>
    <lineage>
        <taxon>Eukaryota</taxon>
        <taxon>Fungi</taxon>
        <taxon>Dikarya</taxon>
        <taxon>Ascomycota</taxon>
        <taxon>Pezizomycotina</taxon>
        <taxon>Dothideomycetes</taxon>
        <taxon>Pleosporomycetidae</taxon>
        <taxon>Pleosporales</taxon>
        <taxon>Massarineae</taxon>
        <taxon>Lentitheciaceae</taxon>
        <taxon>Lentithecium</taxon>
    </lineage>
</organism>
<dbReference type="Proteomes" id="UP000799291">
    <property type="component" value="Unassembled WGS sequence"/>
</dbReference>
<dbReference type="OrthoDB" id="3799754at2759"/>
<keyword evidence="2" id="KW-1185">Reference proteome</keyword>
<evidence type="ECO:0000313" key="1">
    <source>
        <dbReference type="EMBL" id="KAF2691273.1"/>
    </source>
</evidence>
<dbReference type="EMBL" id="MU005570">
    <property type="protein sequence ID" value="KAF2691273.1"/>
    <property type="molecule type" value="Genomic_DNA"/>
</dbReference>
<sequence length="491" mass="55724">MASKLRRKTTSESGTEEQPVGLDLAYACKIAANEMRGIPFRTNKIKSTVGSSNNHQGGHRGLQSRAGRFRCLLKYAQETQLRMAFHIAELMTPQVLQSLEELVIQPSVTTLECPYAQRIQLSTTLEYLATYSGLDQYKGMIEIWNFRQHFNDGPQYVLEIAHSKSRTRFTELASKAFGTEPPLLKASGVALVRLAARMPWRYYFVEGLLPAVLSWKPDPWEIPSEEELRDLEGRLIEPKSLAQVEAWIAQQGRRYVKHEDFDMFEESQDTRWFFSAVAVAINFLQSIPSAQRQQIRHITLKEDFKSVYYPASHARGLIPFLKENRNLRIERHVGLHHNMLPLGWFGVDNRPAPYFYPLPYSLARIISLLAEWIEEASMICASGLTSSAFSLVFECYTEGAQIWEILKSAAALQEAMIGSYHQHAISLPALETDPLLIAHHYPLPCHLPSSFAQTIRASLEGDSLLQLRGPAGDVWNTAELVRAREHRDIDA</sequence>
<proteinExistence type="predicted"/>
<dbReference type="AlphaFoldDB" id="A0A6G1JM91"/>
<accession>A0A6G1JM91</accession>
<name>A0A6G1JM91_9PLEO</name>
<gene>
    <name evidence="1" type="ORF">K458DRAFT_483314</name>
</gene>
<evidence type="ECO:0000313" key="2">
    <source>
        <dbReference type="Proteomes" id="UP000799291"/>
    </source>
</evidence>